<dbReference type="InterPro" id="IPR023996">
    <property type="entry name" value="TonB-dep_OMP_SusC/RagA"/>
</dbReference>
<comment type="caution">
    <text evidence="10">The sequence shown here is derived from an EMBL/GenBank/DDBJ whole genome shotgun (WGS) entry which is preliminary data.</text>
</comment>
<dbReference type="Pfam" id="PF07715">
    <property type="entry name" value="Plug"/>
    <property type="match status" value="1"/>
</dbReference>
<evidence type="ECO:0000256" key="8">
    <source>
        <dbReference type="SAM" id="MobiDB-lite"/>
    </source>
</evidence>
<dbReference type="EMBL" id="BAABFN010000006">
    <property type="protein sequence ID" value="GAA4315265.1"/>
    <property type="molecule type" value="Genomic_DNA"/>
</dbReference>
<evidence type="ECO:0000256" key="3">
    <source>
        <dbReference type="ARBA" id="ARBA00022452"/>
    </source>
</evidence>
<keyword evidence="6 7" id="KW-0998">Cell outer membrane</keyword>
<evidence type="ECO:0000256" key="6">
    <source>
        <dbReference type="ARBA" id="ARBA00023237"/>
    </source>
</evidence>
<accession>A0ABP8G1A3</accession>
<dbReference type="NCBIfam" id="TIGR04057">
    <property type="entry name" value="SusC_RagA_signa"/>
    <property type="match status" value="1"/>
</dbReference>
<dbReference type="InterPro" id="IPR023997">
    <property type="entry name" value="TonB-dep_OMP_SusC/RagA_CS"/>
</dbReference>
<dbReference type="Gene3D" id="2.40.170.20">
    <property type="entry name" value="TonB-dependent receptor, beta-barrel domain"/>
    <property type="match status" value="1"/>
</dbReference>
<keyword evidence="5 7" id="KW-0472">Membrane</keyword>
<organism evidence="10 11">
    <name type="scientific">Compostibacter hankyongensis</name>
    <dbReference type="NCBI Taxonomy" id="1007089"/>
    <lineage>
        <taxon>Bacteria</taxon>
        <taxon>Pseudomonadati</taxon>
        <taxon>Bacteroidota</taxon>
        <taxon>Chitinophagia</taxon>
        <taxon>Chitinophagales</taxon>
        <taxon>Chitinophagaceae</taxon>
        <taxon>Compostibacter</taxon>
    </lineage>
</organism>
<dbReference type="InterPro" id="IPR012910">
    <property type="entry name" value="Plug_dom"/>
</dbReference>
<evidence type="ECO:0000256" key="2">
    <source>
        <dbReference type="ARBA" id="ARBA00022448"/>
    </source>
</evidence>
<protein>
    <submittedName>
        <fullName evidence="10">TonB-dependent receptor</fullName>
    </submittedName>
</protein>
<proteinExistence type="inferred from homology"/>
<evidence type="ECO:0000256" key="5">
    <source>
        <dbReference type="ARBA" id="ARBA00023136"/>
    </source>
</evidence>
<keyword evidence="3 7" id="KW-1134">Transmembrane beta strand</keyword>
<dbReference type="PROSITE" id="PS52016">
    <property type="entry name" value="TONB_DEPENDENT_REC_3"/>
    <property type="match status" value="1"/>
</dbReference>
<comment type="similarity">
    <text evidence="7">Belongs to the TonB-dependent receptor family.</text>
</comment>
<dbReference type="InterPro" id="IPR037066">
    <property type="entry name" value="Plug_dom_sf"/>
</dbReference>
<feature type="region of interest" description="Disordered" evidence="8">
    <location>
        <begin position="1"/>
        <end position="20"/>
    </location>
</feature>
<dbReference type="Gene3D" id="2.60.40.1120">
    <property type="entry name" value="Carboxypeptidase-like, regulatory domain"/>
    <property type="match status" value="1"/>
</dbReference>
<keyword evidence="4 7" id="KW-0812">Transmembrane</keyword>
<comment type="subcellular location">
    <subcellularLocation>
        <location evidence="1 7">Cell outer membrane</location>
        <topology evidence="1 7">Multi-pass membrane protein</topology>
    </subcellularLocation>
</comment>
<evidence type="ECO:0000259" key="9">
    <source>
        <dbReference type="Pfam" id="PF07715"/>
    </source>
</evidence>
<evidence type="ECO:0000256" key="7">
    <source>
        <dbReference type="PROSITE-ProRule" id="PRU01360"/>
    </source>
</evidence>
<feature type="compositionally biased region" description="Polar residues" evidence="8">
    <location>
        <begin position="1"/>
        <end position="15"/>
    </location>
</feature>
<name>A0ABP8G1A3_9BACT</name>
<keyword evidence="2 7" id="KW-0813">Transport</keyword>
<evidence type="ECO:0000313" key="11">
    <source>
        <dbReference type="Proteomes" id="UP001501207"/>
    </source>
</evidence>
<evidence type="ECO:0000313" key="10">
    <source>
        <dbReference type="EMBL" id="GAA4315265.1"/>
    </source>
</evidence>
<dbReference type="InterPro" id="IPR008969">
    <property type="entry name" value="CarboxyPept-like_regulatory"/>
</dbReference>
<evidence type="ECO:0000256" key="1">
    <source>
        <dbReference type="ARBA" id="ARBA00004571"/>
    </source>
</evidence>
<reference evidence="11" key="1">
    <citation type="journal article" date="2019" name="Int. J. Syst. Evol. Microbiol.">
        <title>The Global Catalogue of Microorganisms (GCM) 10K type strain sequencing project: providing services to taxonomists for standard genome sequencing and annotation.</title>
        <authorList>
            <consortium name="The Broad Institute Genomics Platform"/>
            <consortium name="The Broad Institute Genome Sequencing Center for Infectious Disease"/>
            <person name="Wu L."/>
            <person name="Ma J."/>
        </authorList>
    </citation>
    <scope>NUCLEOTIDE SEQUENCE [LARGE SCALE GENOMIC DNA]</scope>
    <source>
        <strain evidence="11">JCM 17664</strain>
    </source>
</reference>
<keyword evidence="10" id="KW-0675">Receptor</keyword>
<dbReference type="NCBIfam" id="TIGR04056">
    <property type="entry name" value="OMP_RagA_SusC"/>
    <property type="match status" value="1"/>
</dbReference>
<sequence>MDDTVSGTVTDQNGQPLPGASVRLKDAATGVITDDQGKFTLDVPDNGTLVISNIGFTTAEVPVNGRKSITIALTGNARSLAAVTVNVGYTTQKKTSVTAAVSTLQVKDINNIATANVTNSLSGRIAGVIGAQASGEIGSDGSEIHIRGIGTTGNNAPLVVVDGIPRSMSSVNPNQIESVTVLKDAAAVAPYGIAGANGVILVTTKRGKAGPPTFSYNGYVSWSNPITLPKMLNAYQYATLRNVADKNAGSPVSFTDADIAGYKKTVEGAPGADPDKYPNTDAYKALLNRNVPMTQHNLQVSGGTDKIKYYMGLSYLHQGGLLGDEHLDRYNFVGNTDAQVTKTTLVSVSISGYNSRRNRPQDGDGNPFANAQAYLPISAVNYSNGLLASSNGKLLRPGIELGNRLDDNTAIMTQLSISQDLPFIPGLSIKQVVSYDPEHDFSKSWTEASPTYYMINTSTSPYTYDPVANDGRPSLSEAYSKGTALESQSYINYHQVFGNHDITALLVMDARKYHNDNFSASRSNYDLNIDELSLGSPIQTNWGNGGGSGDTRQVGYLYQLNYAFKDKYLLGATGRYDGSYVFAPGHRYGFFPAFSAGWRISEEPFIKDRLTWIDNLKLRGSYGESGNLVGPDQWSSSMSITGAAYVMDGKTVQGANERVEPNPFITWERAKKADIGLEGVLWRGLLGFEVDYFYEKRNNMLVSPNSTIPTEYGIGIAQINAGKMDNHGIDVTLSSYHAFSNGLTLDISGTFSYAQNKLVQTFENAATYNDPVRRRTGRPLNEIFALKALGLFKTSDDKNGDGQITADDGFPTQFGSVAPGDIRYQDTNGDGHIDVSDEVPLGNSAIPPVQFGFNPRISYKGFDLNLFFQGATGGHAILNGELVFPFYTGANSSTAVLDYWTPDHQDAAFPRPFGQGGNTNNTQLSSWYLRRLDYLRLKSLEFGYTLPTAVVNRIKLQNVRIYLSGTNLKTWDNLDGLVDPEFTQAGTSNTANSNQRGWSYPFVKTFSAGIAVTF</sequence>
<dbReference type="SUPFAM" id="SSF56935">
    <property type="entry name" value="Porins"/>
    <property type="match status" value="1"/>
</dbReference>
<dbReference type="Gene3D" id="2.170.130.10">
    <property type="entry name" value="TonB-dependent receptor, plug domain"/>
    <property type="match status" value="1"/>
</dbReference>
<dbReference type="InterPro" id="IPR039426">
    <property type="entry name" value="TonB-dep_rcpt-like"/>
</dbReference>
<dbReference type="Pfam" id="PF13715">
    <property type="entry name" value="CarbopepD_reg_2"/>
    <property type="match status" value="1"/>
</dbReference>
<gene>
    <name evidence="10" type="ORF">GCM10023143_26530</name>
</gene>
<evidence type="ECO:0000256" key="4">
    <source>
        <dbReference type="ARBA" id="ARBA00022692"/>
    </source>
</evidence>
<dbReference type="SUPFAM" id="SSF49464">
    <property type="entry name" value="Carboxypeptidase regulatory domain-like"/>
    <property type="match status" value="1"/>
</dbReference>
<feature type="domain" description="TonB-dependent receptor plug" evidence="9">
    <location>
        <begin position="94"/>
        <end position="199"/>
    </location>
</feature>
<keyword evidence="11" id="KW-1185">Reference proteome</keyword>
<dbReference type="InterPro" id="IPR036942">
    <property type="entry name" value="Beta-barrel_TonB_sf"/>
</dbReference>
<dbReference type="Proteomes" id="UP001501207">
    <property type="component" value="Unassembled WGS sequence"/>
</dbReference>